<feature type="region of interest" description="Disordered" evidence="1">
    <location>
        <begin position="367"/>
        <end position="391"/>
    </location>
</feature>
<dbReference type="Proteomes" id="UP000193719">
    <property type="component" value="Unassembled WGS sequence"/>
</dbReference>
<dbReference type="SUPFAM" id="SSF111331">
    <property type="entry name" value="NAD kinase/diacylglycerol kinase-like"/>
    <property type="match status" value="1"/>
</dbReference>
<dbReference type="Pfam" id="PF00781">
    <property type="entry name" value="DAGK_cat"/>
    <property type="match status" value="1"/>
</dbReference>
<dbReference type="InterPro" id="IPR050187">
    <property type="entry name" value="Lipid_Phosphate_FormReg"/>
</dbReference>
<keyword evidence="4" id="KW-1185">Reference proteome</keyword>
<protein>
    <recommendedName>
        <fullName evidence="2">DAGKc domain-containing protein</fullName>
    </recommendedName>
</protein>
<dbReference type="GO" id="GO:0001727">
    <property type="term" value="F:lipid kinase activity"/>
    <property type="evidence" value="ECO:0007669"/>
    <property type="project" value="TreeGrafter"/>
</dbReference>
<gene>
    <name evidence="3" type="ORF">BCR36DRAFT_411605</name>
</gene>
<evidence type="ECO:0000313" key="4">
    <source>
        <dbReference type="Proteomes" id="UP000193719"/>
    </source>
</evidence>
<name>A0A1Y1VBL9_9FUNG</name>
<dbReference type="OrthoDB" id="3853857at2759"/>
<dbReference type="GO" id="GO:0046512">
    <property type="term" value="P:sphingosine biosynthetic process"/>
    <property type="evidence" value="ECO:0007669"/>
    <property type="project" value="TreeGrafter"/>
</dbReference>
<dbReference type="GO" id="GO:0005737">
    <property type="term" value="C:cytoplasm"/>
    <property type="evidence" value="ECO:0007669"/>
    <property type="project" value="TreeGrafter"/>
</dbReference>
<dbReference type="InterPro" id="IPR001206">
    <property type="entry name" value="Diacylglycerol_kinase_cat_dom"/>
</dbReference>
<evidence type="ECO:0000313" key="3">
    <source>
        <dbReference type="EMBL" id="ORX52158.1"/>
    </source>
</evidence>
<accession>A0A1Y1VBL9</accession>
<evidence type="ECO:0000259" key="2">
    <source>
        <dbReference type="PROSITE" id="PS50146"/>
    </source>
</evidence>
<dbReference type="PANTHER" id="PTHR12358">
    <property type="entry name" value="SPHINGOSINE KINASE"/>
    <property type="match status" value="1"/>
</dbReference>
<proteinExistence type="predicted"/>
<dbReference type="PANTHER" id="PTHR12358:SF31">
    <property type="entry name" value="ACYLGLYCEROL KINASE, MITOCHONDRIAL"/>
    <property type="match status" value="1"/>
</dbReference>
<dbReference type="InterPro" id="IPR016064">
    <property type="entry name" value="NAD/diacylglycerol_kinase_sf"/>
</dbReference>
<dbReference type="GO" id="GO:0016020">
    <property type="term" value="C:membrane"/>
    <property type="evidence" value="ECO:0007669"/>
    <property type="project" value="TreeGrafter"/>
</dbReference>
<sequence>MMYNAQYYRSSKSNSIIIDLNQKQLTINSKTPNQFQIDILYDNCFGLTYSKDELRSQDTLKSVGEYIPYLIDTPTVNEINNSKSEDYLKYTTLTLHTLDIPERDRIKSSNKYVEYTISFEDAKQTFDFYKALKEKINIKENRRILCILNPMSGRKKSLQVYNKLVVPMFKIANITPVLEETQYQCHCEEIAYNLNLDDYDGIVSVSGDGLFHELLNGILSRDDWEKARYMPIGMISSGTSNALNINFDITTSRHSILNIIKGNVIPFDIIRASQGDKVFFGHLSLSWGIMADVDIQSDRFRFIGKYKYYLAGAIRILFVNKYHGQLYYLPEDSNVKPSYEIVSDFEANKIERENKILKRLDKDINLNESKNEKSTNNSEKKSKYNKNHIGLGPKARYTNDNQITEKKLKKDWVHVDMDFTSLSAVNFPFLSFDTLFGPEANPQDGMIDLIYTDTLRVYSIMLDDAHGTYYKGKRKDDFHVKRTKAFILIPDNTKTGEGGEFGVGLTYSNGKKDLNHGILDLDGEIIPYEPIRIEILPQLQNIYAPTGMDLSYLGKTLRK</sequence>
<feature type="compositionally biased region" description="Basic and acidic residues" evidence="1">
    <location>
        <begin position="367"/>
        <end position="382"/>
    </location>
</feature>
<dbReference type="PROSITE" id="PS50146">
    <property type="entry name" value="DAGK"/>
    <property type="match status" value="1"/>
</dbReference>
<organism evidence="3 4">
    <name type="scientific">Piromyces finnis</name>
    <dbReference type="NCBI Taxonomy" id="1754191"/>
    <lineage>
        <taxon>Eukaryota</taxon>
        <taxon>Fungi</taxon>
        <taxon>Fungi incertae sedis</taxon>
        <taxon>Chytridiomycota</taxon>
        <taxon>Chytridiomycota incertae sedis</taxon>
        <taxon>Neocallimastigomycetes</taxon>
        <taxon>Neocallimastigales</taxon>
        <taxon>Neocallimastigaceae</taxon>
        <taxon>Piromyces</taxon>
    </lineage>
</organism>
<reference evidence="3 4" key="1">
    <citation type="submission" date="2016-08" db="EMBL/GenBank/DDBJ databases">
        <title>Genomes of anaerobic fungi encode conserved fungal cellulosomes for biomass hydrolysis.</title>
        <authorList>
            <consortium name="DOE Joint Genome Institute"/>
            <person name="Haitjema C.H."/>
            <person name="Gilmore S.P."/>
            <person name="Henske J.K."/>
            <person name="Solomon K.V."/>
            <person name="De Groot R."/>
            <person name="Kuo A."/>
            <person name="Mondo S.J."/>
            <person name="Salamov A.A."/>
            <person name="Labutti K."/>
            <person name="Zhao Z."/>
            <person name="Chiniquy J."/>
            <person name="Barry K."/>
            <person name="Brewer H.M."/>
            <person name="Purvine S.O."/>
            <person name="Wright A.T."/>
            <person name="Boxma B."/>
            <person name="Van Alen T."/>
            <person name="Hackstein J.H."/>
            <person name="Baker S.E."/>
            <person name="Grigoriev I.V."/>
            <person name="O'Malley M.A."/>
        </authorList>
    </citation>
    <scope>NUCLEOTIDE SEQUENCE [LARGE SCALE GENOMIC DNA]</scope>
    <source>
        <strain evidence="4">finn</strain>
    </source>
</reference>
<dbReference type="InterPro" id="IPR017438">
    <property type="entry name" value="ATP-NAD_kinase_N"/>
</dbReference>
<comment type="caution">
    <text evidence="3">The sequence shown here is derived from an EMBL/GenBank/DDBJ whole genome shotgun (WGS) entry which is preliminary data.</text>
</comment>
<reference evidence="3 4" key="2">
    <citation type="submission" date="2016-08" db="EMBL/GenBank/DDBJ databases">
        <title>Pervasive Adenine N6-methylation of Active Genes in Fungi.</title>
        <authorList>
            <consortium name="DOE Joint Genome Institute"/>
            <person name="Mondo S.J."/>
            <person name="Dannebaum R.O."/>
            <person name="Kuo R.C."/>
            <person name="Labutti K."/>
            <person name="Haridas S."/>
            <person name="Kuo A."/>
            <person name="Salamov A."/>
            <person name="Ahrendt S.R."/>
            <person name="Lipzen A."/>
            <person name="Sullivan W."/>
            <person name="Andreopoulos W.B."/>
            <person name="Clum A."/>
            <person name="Lindquist E."/>
            <person name="Daum C."/>
            <person name="Ramamoorthy G.K."/>
            <person name="Gryganskyi A."/>
            <person name="Culley D."/>
            <person name="Magnuson J.K."/>
            <person name="James T.Y."/>
            <person name="O'Malley M.A."/>
            <person name="Stajich J.E."/>
            <person name="Spatafora J.W."/>
            <person name="Visel A."/>
            <person name="Grigoriev I.V."/>
        </authorList>
    </citation>
    <scope>NUCLEOTIDE SEQUENCE [LARGE SCALE GENOMIC DNA]</scope>
    <source>
        <strain evidence="4">finn</strain>
    </source>
</reference>
<dbReference type="Gene3D" id="2.60.200.40">
    <property type="match status" value="1"/>
</dbReference>
<dbReference type="AlphaFoldDB" id="A0A1Y1VBL9"/>
<dbReference type="EMBL" id="MCFH01000016">
    <property type="protein sequence ID" value="ORX52158.1"/>
    <property type="molecule type" value="Genomic_DNA"/>
</dbReference>
<feature type="domain" description="DAGKc" evidence="2">
    <location>
        <begin position="139"/>
        <end position="276"/>
    </location>
</feature>
<evidence type="ECO:0000256" key="1">
    <source>
        <dbReference type="SAM" id="MobiDB-lite"/>
    </source>
</evidence>
<dbReference type="GO" id="GO:0016773">
    <property type="term" value="F:phosphotransferase activity, alcohol group as acceptor"/>
    <property type="evidence" value="ECO:0007669"/>
    <property type="project" value="UniProtKB-ARBA"/>
</dbReference>
<dbReference type="STRING" id="1754191.A0A1Y1VBL9"/>
<dbReference type="Gene3D" id="3.40.50.10330">
    <property type="entry name" value="Probable inorganic polyphosphate/atp-NAD kinase, domain 1"/>
    <property type="match status" value="1"/>
</dbReference>